<dbReference type="InterPro" id="IPR036388">
    <property type="entry name" value="WH-like_DNA-bd_sf"/>
</dbReference>
<dbReference type="EMBL" id="SADE01000001">
    <property type="protein sequence ID" value="RVU38224.1"/>
    <property type="molecule type" value="Genomic_DNA"/>
</dbReference>
<feature type="modified residue" description="4-aspartylphosphate" evidence="6">
    <location>
        <position position="55"/>
    </location>
</feature>
<dbReference type="RefSeq" id="WP_127763596.1">
    <property type="nucleotide sequence ID" value="NZ_SADE01000001.1"/>
</dbReference>
<dbReference type="GO" id="GO:0032993">
    <property type="term" value="C:protein-DNA complex"/>
    <property type="evidence" value="ECO:0007669"/>
    <property type="project" value="TreeGrafter"/>
</dbReference>
<dbReference type="GO" id="GO:0000976">
    <property type="term" value="F:transcription cis-regulatory region binding"/>
    <property type="evidence" value="ECO:0007669"/>
    <property type="project" value="TreeGrafter"/>
</dbReference>
<comment type="caution">
    <text evidence="10">The sequence shown here is derived from an EMBL/GenBank/DDBJ whole genome shotgun (WGS) entry which is preliminary data.</text>
</comment>
<keyword evidence="11" id="KW-1185">Reference proteome</keyword>
<feature type="domain" description="OmpR/PhoB-type" evidence="9">
    <location>
        <begin position="128"/>
        <end position="227"/>
    </location>
</feature>
<proteinExistence type="predicted"/>
<dbReference type="InterPro" id="IPR001867">
    <property type="entry name" value="OmpR/PhoB-type_DNA-bd"/>
</dbReference>
<evidence type="ECO:0000256" key="5">
    <source>
        <dbReference type="ARBA" id="ARBA00023163"/>
    </source>
</evidence>
<dbReference type="SMART" id="SM00448">
    <property type="entry name" value="REC"/>
    <property type="match status" value="1"/>
</dbReference>
<protein>
    <submittedName>
        <fullName evidence="10">Response regulator transcription factor</fullName>
    </submittedName>
</protein>
<evidence type="ECO:0000259" key="9">
    <source>
        <dbReference type="PROSITE" id="PS51755"/>
    </source>
</evidence>
<dbReference type="InterPro" id="IPR011006">
    <property type="entry name" value="CheY-like_superfamily"/>
</dbReference>
<dbReference type="Pfam" id="PF00486">
    <property type="entry name" value="Trans_reg_C"/>
    <property type="match status" value="1"/>
</dbReference>
<dbReference type="PANTHER" id="PTHR48111:SF1">
    <property type="entry name" value="TWO-COMPONENT RESPONSE REGULATOR ORR33"/>
    <property type="match status" value="1"/>
</dbReference>
<dbReference type="InterPro" id="IPR001789">
    <property type="entry name" value="Sig_transdc_resp-reg_receiver"/>
</dbReference>
<dbReference type="PROSITE" id="PS50110">
    <property type="entry name" value="RESPONSE_REGULATORY"/>
    <property type="match status" value="1"/>
</dbReference>
<dbReference type="Pfam" id="PF00072">
    <property type="entry name" value="Response_reg"/>
    <property type="match status" value="1"/>
</dbReference>
<evidence type="ECO:0000313" key="10">
    <source>
        <dbReference type="EMBL" id="RVU38224.1"/>
    </source>
</evidence>
<dbReference type="PROSITE" id="PS51755">
    <property type="entry name" value="OMPR_PHOB"/>
    <property type="match status" value="1"/>
</dbReference>
<evidence type="ECO:0000313" key="11">
    <source>
        <dbReference type="Proteomes" id="UP000287447"/>
    </source>
</evidence>
<organism evidence="10 11">
    <name type="scientific">Hwanghaeella grinnelliae</name>
    <dbReference type="NCBI Taxonomy" id="2500179"/>
    <lineage>
        <taxon>Bacteria</taxon>
        <taxon>Pseudomonadati</taxon>
        <taxon>Pseudomonadota</taxon>
        <taxon>Alphaproteobacteria</taxon>
        <taxon>Rhodospirillales</taxon>
        <taxon>Rhodospirillaceae</taxon>
        <taxon>Hwanghaeella</taxon>
    </lineage>
</organism>
<dbReference type="InterPro" id="IPR039420">
    <property type="entry name" value="WalR-like"/>
</dbReference>
<reference evidence="11" key="1">
    <citation type="submission" date="2019-01" db="EMBL/GenBank/DDBJ databases">
        <title>Gri0909 isolated from a small marine red alga.</title>
        <authorList>
            <person name="Kim J."/>
            <person name="Jeong S.E."/>
            <person name="Jeon C.O."/>
        </authorList>
    </citation>
    <scope>NUCLEOTIDE SEQUENCE [LARGE SCALE GENOMIC DNA]</scope>
    <source>
        <strain evidence="11">Gri0909</strain>
    </source>
</reference>
<keyword evidence="4 7" id="KW-0238">DNA-binding</keyword>
<dbReference type="GO" id="GO:0005829">
    <property type="term" value="C:cytosol"/>
    <property type="evidence" value="ECO:0007669"/>
    <property type="project" value="TreeGrafter"/>
</dbReference>
<dbReference type="CDD" id="cd00383">
    <property type="entry name" value="trans_reg_C"/>
    <property type="match status" value="1"/>
</dbReference>
<dbReference type="Gene3D" id="3.40.50.2300">
    <property type="match status" value="1"/>
</dbReference>
<evidence type="ECO:0000256" key="7">
    <source>
        <dbReference type="PROSITE-ProRule" id="PRU01091"/>
    </source>
</evidence>
<evidence type="ECO:0000256" key="4">
    <source>
        <dbReference type="ARBA" id="ARBA00023125"/>
    </source>
</evidence>
<evidence type="ECO:0000256" key="3">
    <source>
        <dbReference type="ARBA" id="ARBA00023015"/>
    </source>
</evidence>
<name>A0A437QUL6_9PROT</name>
<keyword evidence="5" id="KW-0804">Transcription</keyword>
<evidence type="ECO:0000256" key="6">
    <source>
        <dbReference type="PROSITE-ProRule" id="PRU00169"/>
    </source>
</evidence>
<keyword evidence="2" id="KW-0902">Two-component regulatory system</keyword>
<keyword evidence="3" id="KW-0805">Transcription regulation</keyword>
<evidence type="ECO:0000256" key="2">
    <source>
        <dbReference type="ARBA" id="ARBA00023012"/>
    </source>
</evidence>
<accession>A0A437QUL6</accession>
<evidence type="ECO:0000256" key="1">
    <source>
        <dbReference type="ARBA" id="ARBA00022553"/>
    </source>
</evidence>
<gene>
    <name evidence="10" type="ORF">EOI86_02710</name>
</gene>
<feature type="domain" description="Response regulatory" evidence="8">
    <location>
        <begin position="7"/>
        <end position="120"/>
    </location>
</feature>
<dbReference type="AlphaFoldDB" id="A0A437QUL6"/>
<dbReference type="Gene3D" id="1.10.10.10">
    <property type="entry name" value="Winged helix-like DNA-binding domain superfamily/Winged helix DNA-binding domain"/>
    <property type="match status" value="1"/>
</dbReference>
<dbReference type="OrthoDB" id="9802426at2"/>
<keyword evidence="1 6" id="KW-0597">Phosphoprotein</keyword>
<evidence type="ECO:0000259" key="8">
    <source>
        <dbReference type="PROSITE" id="PS50110"/>
    </source>
</evidence>
<dbReference type="GO" id="GO:0000156">
    <property type="term" value="F:phosphorelay response regulator activity"/>
    <property type="evidence" value="ECO:0007669"/>
    <property type="project" value="TreeGrafter"/>
</dbReference>
<feature type="DNA-binding region" description="OmpR/PhoB-type" evidence="7">
    <location>
        <begin position="128"/>
        <end position="227"/>
    </location>
</feature>
<dbReference type="SUPFAM" id="SSF52172">
    <property type="entry name" value="CheY-like"/>
    <property type="match status" value="1"/>
</dbReference>
<sequence length="231" mass="24963">MAESPPRVLIVEDDEDIASALSRGLAREGYDPVIALDVSSATDLANDGCDAAIVDVMLGEHSGTDLVRQLRAGGMSAPIIILSALSGVDERTNGLDAGADDYVAKPFEFSELVARLKVQERRRLAEATEVLTVSGLKYDVETRAVEGDGRTITLTEREGDLLAYLMRRAGHIVSRGDIFDSLWLVGGGSSENVVDVYIGYLRRKLAPLSNFGIDIRTVRGRGFMLMESSDD</sequence>
<dbReference type="PANTHER" id="PTHR48111">
    <property type="entry name" value="REGULATOR OF RPOS"/>
    <property type="match status" value="1"/>
</dbReference>
<dbReference type="Proteomes" id="UP000287447">
    <property type="component" value="Unassembled WGS sequence"/>
</dbReference>
<dbReference type="SMART" id="SM00862">
    <property type="entry name" value="Trans_reg_C"/>
    <property type="match status" value="1"/>
</dbReference>
<dbReference type="GO" id="GO:0006355">
    <property type="term" value="P:regulation of DNA-templated transcription"/>
    <property type="evidence" value="ECO:0007669"/>
    <property type="project" value="InterPro"/>
</dbReference>